<dbReference type="InterPro" id="IPR027417">
    <property type="entry name" value="P-loop_NTPase"/>
</dbReference>
<evidence type="ECO:0000256" key="2">
    <source>
        <dbReference type="ARBA" id="ARBA00023125"/>
    </source>
</evidence>
<feature type="domain" description="OmpR/PhoB-type" evidence="5">
    <location>
        <begin position="1"/>
        <end position="96"/>
    </location>
</feature>
<evidence type="ECO:0000313" key="6">
    <source>
        <dbReference type="EMBL" id="RJL24439.1"/>
    </source>
</evidence>
<reference evidence="6 7" key="1">
    <citation type="submission" date="2018-09" db="EMBL/GenBank/DDBJ databases">
        <title>YIM 75507 draft genome.</title>
        <authorList>
            <person name="Tang S."/>
            <person name="Feng Y."/>
        </authorList>
    </citation>
    <scope>NUCLEOTIDE SEQUENCE [LARGE SCALE GENOMIC DNA]</scope>
    <source>
        <strain evidence="6 7">YIM 75507</strain>
    </source>
</reference>
<gene>
    <name evidence="6" type="ORF">D5H75_29365</name>
</gene>
<feature type="compositionally biased region" description="Low complexity" evidence="4">
    <location>
        <begin position="297"/>
        <end position="307"/>
    </location>
</feature>
<dbReference type="Proteomes" id="UP000265768">
    <property type="component" value="Unassembled WGS sequence"/>
</dbReference>
<dbReference type="InterPro" id="IPR011990">
    <property type="entry name" value="TPR-like_helical_dom_sf"/>
</dbReference>
<keyword evidence="2 3" id="KW-0238">DNA-binding</keyword>
<evidence type="ECO:0000259" key="5">
    <source>
        <dbReference type="PROSITE" id="PS51755"/>
    </source>
</evidence>
<dbReference type="SMART" id="SM00862">
    <property type="entry name" value="Trans_reg_C"/>
    <property type="match status" value="1"/>
</dbReference>
<dbReference type="InterPro" id="IPR005158">
    <property type="entry name" value="BTAD"/>
</dbReference>
<dbReference type="InterPro" id="IPR058852">
    <property type="entry name" value="HTH_77"/>
</dbReference>
<feature type="region of interest" description="Disordered" evidence="4">
    <location>
        <begin position="729"/>
        <end position="767"/>
    </location>
</feature>
<dbReference type="GO" id="GO:0000160">
    <property type="term" value="P:phosphorelay signal transduction system"/>
    <property type="evidence" value="ECO:0007669"/>
    <property type="project" value="InterPro"/>
</dbReference>
<feature type="region of interest" description="Disordered" evidence="4">
    <location>
        <begin position="243"/>
        <end position="307"/>
    </location>
</feature>
<feature type="DNA-binding region" description="OmpR/PhoB-type" evidence="3">
    <location>
        <begin position="1"/>
        <end position="96"/>
    </location>
</feature>
<dbReference type="Pfam" id="PF03704">
    <property type="entry name" value="BTAD"/>
    <property type="match status" value="1"/>
</dbReference>
<dbReference type="PROSITE" id="PS51755">
    <property type="entry name" value="OMPR_PHOB"/>
    <property type="match status" value="1"/>
</dbReference>
<dbReference type="PANTHER" id="PTHR47691">
    <property type="entry name" value="REGULATOR-RELATED"/>
    <property type="match status" value="1"/>
</dbReference>
<dbReference type="GO" id="GO:0006355">
    <property type="term" value="P:regulation of DNA-templated transcription"/>
    <property type="evidence" value="ECO:0007669"/>
    <property type="project" value="InterPro"/>
</dbReference>
<dbReference type="CDD" id="cd15831">
    <property type="entry name" value="BTAD"/>
    <property type="match status" value="1"/>
</dbReference>
<accession>A0A3A4A8V7</accession>
<name>A0A3A4A8V7_9ACTN</name>
<dbReference type="InterPro" id="IPR036388">
    <property type="entry name" value="WH-like_DNA-bd_sf"/>
</dbReference>
<feature type="compositionally biased region" description="Pro residues" evidence="4">
    <location>
        <begin position="733"/>
        <end position="762"/>
    </location>
</feature>
<dbReference type="AlphaFoldDB" id="A0A3A4A8V7"/>
<dbReference type="SMART" id="SM01043">
    <property type="entry name" value="BTAD"/>
    <property type="match status" value="1"/>
</dbReference>
<dbReference type="RefSeq" id="WP_119929947.1">
    <property type="nucleotide sequence ID" value="NZ_QZEY01000015.1"/>
</dbReference>
<evidence type="ECO:0000256" key="4">
    <source>
        <dbReference type="SAM" id="MobiDB-lite"/>
    </source>
</evidence>
<dbReference type="InterPro" id="IPR001867">
    <property type="entry name" value="OmpR/PhoB-type_DNA-bd"/>
</dbReference>
<comment type="similarity">
    <text evidence="1">Belongs to the AfsR/DnrI/RedD regulatory family.</text>
</comment>
<dbReference type="GO" id="GO:0003677">
    <property type="term" value="F:DNA binding"/>
    <property type="evidence" value="ECO:0007669"/>
    <property type="project" value="UniProtKB-UniRule"/>
</dbReference>
<comment type="caution">
    <text evidence="6">The sequence shown here is derived from an EMBL/GenBank/DDBJ whole genome shotgun (WGS) entry which is preliminary data.</text>
</comment>
<dbReference type="SUPFAM" id="SSF48452">
    <property type="entry name" value="TPR-like"/>
    <property type="match status" value="3"/>
</dbReference>
<dbReference type="Gene3D" id="3.40.50.300">
    <property type="entry name" value="P-loop containing nucleotide triphosphate hydrolases"/>
    <property type="match status" value="1"/>
</dbReference>
<dbReference type="Gene3D" id="1.25.40.10">
    <property type="entry name" value="Tetratricopeptide repeat domain"/>
    <property type="match status" value="3"/>
</dbReference>
<dbReference type="PRINTS" id="PR00364">
    <property type="entry name" value="DISEASERSIST"/>
</dbReference>
<dbReference type="EMBL" id="QZEY01000015">
    <property type="protein sequence ID" value="RJL24439.1"/>
    <property type="molecule type" value="Genomic_DNA"/>
</dbReference>
<protein>
    <submittedName>
        <fullName evidence="6">AfsR/SARP family transcriptional regulator</fullName>
    </submittedName>
</protein>
<sequence>MRFGVLGPLEGWTEEGRPVRVPETKVRALLADLLVHRGHPVSPDRLADDLWGGRPPADPAAAVQTRVWQLRRALDLAEPGARDLVVRGPAGYLLRAGTDADRFTELGDRARAAGDPADRAALLTEALGLWRGTAYADFADEDFARPEIHRLEELRLAALEDLAEARLDLGDHLRVTADLADLVSAHPLRERLHALHILALYRAGRQHEALTAYHALRTRLADDLGLDPSPSLRSLHEAILRHDPSLVPPPRSAISVPPGDGAAAGPPGEVAASGTPAGPPREIGETGDGGPYGGPGSSLAGGEEAAPAAVPYPGVPVPVNALVGREDDLSGVREALGSARVVTLVGPGGVGKTRLALEVAAGLGGRVLVVELGGPGDPGEEVLAGLGVPDDGAMPVDDRVVAALRGVRGVLVLDNCEHVIERAAELVVRVAAACPRMSVLATSREPLGVPGEALWPVEPLDVPESAGVEAVRRAGAARLFLDRVAAAAPGFRLDEENAAAVAAVCARLDGIPLALELAATRVRGLGVHELARRLGDEGRFRVLDSGRRGVPARQRTLRAVIDWSWDLLSGAERVVLRRLSAHAEGWDLEAAESVCAGGEVAAEEVAGLLARLVDRSLVAVTPAGRYRLLESVGAYAAERLAESGEAAAVRLRHVRHYLELAELAAPGLRGPDQRRWLERLDAETANLRTALAHAGPGLALRLVDALAWYWFLRGRLTEARRSLAAALASATPGAPPAPGTHPAPGAPPAPGPHPAPGAPPAPGAQAVPGVQAVPAEDRAAYARVAAWLAGFALLAGDDEEPVRRAGAALALFEDVDDAPGRARAEWFVAFARRGIGDPADTDRLVERALDGFRAAGDRWGVAAALGARATRALARGDLAALVRNAEESLRLFREIGDRWGRLRAGENLAVAAEVAGDYDRAAELRAEGLRMAEDLGLWTEVSWRLSGLGRLALLTGDHDRAYELHERARALAKEQASRPAEEFAETGLALGARRAGRLDEAETRLRKWLGWMDRLEASNGRALALAELGFVAELRGDAERALELHREGHAVARGTGDPRALALALEGLAGAHTLTGDHAHAARLLGAAATLRTSAGAPLPEAERADVDRIAGRARAALGEAAFTESYAAGQARPDVPPLP</sequence>
<dbReference type="OrthoDB" id="3194665at2"/>
<evidence type="ECO:0000256" key="3">
    <source>
        <dbReference type="PROSITE-ProRule" id="PRU01091"/>
    </source>
</evidence>
<dbReference type="SUPFAM" id="SSF52540">
    <property type="entry name" value="P-loop containing nucleoside triphosphate hydrolases"/>
    <property type="match status" value="1"/>
</dbReference>
<dbReference type="Gene3D" id="1.10.10.10">
    <property type="entry name" value="Winged helix-like DNA-binding domain superfamily/Winged helix DNA-binding domain"/>
    <property type="match status" value="1"/>
</dbReference>
<keyword evidence="7" id="KW-1185">Reference proteome</keyword>
<dbReference type="SUPFAM" id="SSF46894">
    <property type="entry name" value="C-terminal effector domain of the bipartite response regulators"/>
    <property type="match status" value="1"/>
</dbReference>
<evidence type="ECO:0000313" key="7">
    <source>
        <dbReference type="Proteomes" id="UP000265768"/>
    </source>
</evidence>
<dbReference type="Pfam" id="PF25872">
    <property type="entry name" value="HTH_77"/>
    <property type="match status" value="1"/>
</dbReference>
<feature type="compositionally biased region" description="Low complexity" evidence="4">
    <location>
        <begin position="257"/>
        <end position="274"/>
    </location>
</feature>
<dbReference type="PANTHER" id="PTHR47691:SF3">
    <property type="entry name" value="HTH-TYPE TRANSCRIPTIONAL REGULATOR RV0890C-RELATED"/>
    <property type="match status" value="1"/>
</dbReference>
<dbReference type="InterPro" id="IPR016032">
    <property type="entry name" value="Sig_transdc_resp-reg_C-effctor"/>
</dbReference>
<feature type="compositionally biased region" description="Gly residues" evidence="4">
    <location>
        <begin position="286"/>
        <end position="296"/>
    </location>
</feature>
<evidence type="ECO:0000256" key="1">
    <source>
        <dbReference type="ARBA" id="ARBA00005820"/>
    </source>
</evidence>
<proteinExistence type="inferred from homology"/>
<organism evidence="6 7">
    <name type="scientific">Bailinhaonella thermotolerans</name>
    <dbReference type="NCBI Taxonomy" id="1070861"/>
    <lineage>
        <taxon>Bacteria</taxon>
        <taxon>Bacillati</taxon>
        <taxon>Actinomycetota</taxon>
        <taxon>Actinomycetes</taxon>
        <taxon>Streptosporangiales</taxon>
        <taxon>Streptosporangiaceae</taxon>
        <taxon>Bailinhaonella</taxon>
    </lineage>
</organism>